<dbReference type="SUPFAM" id="SSF81822">
    <property type="entry name" value="RuBisCo LSMT C-terminal, substrate-binding domain"/>
    <property type="match status" value="1"/>
</dbReference>
<dbReference type="PANTHER" id="PTHR43563:SF1">
    <property type="entry name" value="AMINE OXIDASE [FLAVIN-CONTAINING] B"/>
    <property type="match status" value="1"/>
</dbReference>
<dbReference type="CDD" id="cd10527">
    <property type="entry name" value="SET_LSMT"/>
    <property type="match status" value="1"/>
</dbReference>
<dbReference type="Gene3D" id="3.90.1410.10">
    <property type="entry name" value="set domain protein methyltransferase, domain 1"/>
    <property type="match status" value="1"/>
</dbReference>
<proteinExistence type="inferred from homology"/>
<dbReference type="InterPro" id="IPR050703">
    <property type="entry name" value="Flavin_MAO"/>
</dbReference>
<dbReference type="Gene3D" id="3.90.660.10">
    <property type="match status" value="1"/>
</dbReference>
<dbReference type="OrthoDB" id="547090at2759"/>
<evidence type="ECO:0000256" key="2">
    <source>
        <dbReference type="ARBA" id="ARBA00012804"/>
    </source>
</evidence>
<dbReference type="InterPro" id="IPR046341">
    <property type="entry name" value="SET_dom_sf"/>
</dbReference>
<keyword evidence="4" id="KW-0732">Signal</keyword>
<dbReference type="Proteomes" id="UP000239899">
    <property type="component" value="Unassembled WGS sequence"/>
</dbReference>
<dbReference type="EC" id="1.4.3.4" evidence="2"/>
<evidence type="ECO:0000256" key="4">
    <source>
        <dbReference type="SAM" id="SignalP"/>
    </source>
</evidence>
<organism evidence="6 7">
    <name type="scientific">Chlorella sorokiniana</name>
    <name type="common">Freshwater green alga</name>
    <dbReference type="NCBI Taxonomy" id="3076"/>
    <lineage>
        <taxon>Eukaryota</taxon>
        <taxon>Viridiplantae</taxon>
        <taxon>Chlorophyta</taxon>
        <taxon>core chlorophytes</taxon>
        <taxon>Trebouxiophyceae</taxon>
        <taxon>Chlorellales</taxon>
        <taxon>Chlorellaceae</taxon>
        <taxon>Chlorella clade</taxon>
        <taxon>Chlorella</taxon>
    </lineage>
</organism>
<keyword evidence="7" id="KW-1185">Reference proteome</keyword>
<dbReference type="Gene3D" id="3.50.50.60">
    <property type="entry name" value="FAD/NAD(P)-binding domain"/>
    <property type="match status" value="1"/>
</dbReference>
<dbReference type="Gene3D" id="3.90.1420.10">
    <property type="entry name" value="Rubisco LSMT, substrate-binding domain"/>
    <property type="match status" value="1"/>
</dbReference>
<comment type="catalytic activity">
    <reaction evidence="3">
        <text>a secondary aliphatic amine + O2 + H2O = a primary amine + an aldehyde + H2O2</text>
        <dbReference type="Rhea" id="RHEA:26414"/>
        <dbReference type="ChEBI" id="CHEBI:15377"/>
        <dbReference type="ChEBI" id="CHEBI:15379"/>
        <dbReference type="ChEBI" id="CHEBI:16240"/>
        <dbReference type="ChEBI" id="CHEBI:17478"/>
        <dbReference type="ChEBI" id="CHEBI:58855"/>
        <dbReference type="ChEBI" id="CHEBI:65296"/>
        <dbReference type="EC" id="1.4.3.4"/>
    </reaction>
</comment>
<dbReference type="PANTHER" id="PTHR43563">
    <property type="entry name" value="AMINE OXIDASE"/>
    <property type="match status" value="1"/>
</dbReference>
<dbReference type="STRING" id="3076.A0A2P6TTA9"/>
<dbReference type="EMBL" id="LHPG02000007">
    <property type="protein sequence ID" value="PRW57299.1"/>
    <property type="molecule type" value="Genomic_DNA"/>
</dbReference>
<protein>
    <recommendedName>
        <fullName evidence="2">monoamine oxidase</fullName>
        <ecNumber evidence="2">1.4.3.4</ecNumber>
    </recommendedName>
</protein>
<dbReference type="SUPFAM" id="SSF54373">
    <property type="entry name" value="FAD-linked reductases, C-terminal domain"/>
    <property type="match status" value="1"/>
</dbReference>
<dbReference type="InterPro" id="IPR036188">
    <property type="entry name" value="FAD/NAD-bd_sf"/>
</dbReference>
<feature type="signal peptide" evidence="4">
    <location>
        <begin position="1"/>
        <end position="21"/>
    </location>
</feature>
<dbReference type="PROSITE" id="PS50280">
    <property type="entry name" value="SET"/>
    <property type="match status" value="1"/>
</dbReference>
<dbReference type="Pfam" id="PF00856">
    <property type="entry name" value="SET"/>
    <property type="match status" value="1"/>
</dbReference>
<evidence type="ECO:0000313" key="6">
    <source>
        <dbReference type="EMBL" id="PRW57299.1"/>
    </source>
</evidence>
<dbReference type="Gene3D" id="1.10.405.10">
    <property type="entry name" value="Guanine Nucleotide Dissociation Inhibitor, domain 1"/>
    <property type="match status" value="1"/>
</dbReference>
<dbReference type="SUPFAM" id="SSF82199">
    <property type="entry name" value="SET domain"/>
    <property type="match status" value="1"/>
</dbReference>
<feature type="domain" description="SET" evidence="5">
    <location>
        <begin position="529"/>
        <end position="759"/>
    </location>
</feature>
<evidence type="ECO:0000313" key="7">
    <source>
        <dbReference type="Proteomes" id="UP000239899"/>
    </source>
</evidence>
<dbReference type="SUPFAM" id="SSF51905">
    <property type="entry name" value="FAD/NAD(P)-binding domain"/>
    <property type="match status" value="1"/>
</dbReference>
<sequence length="916" mass="97265">MLPVRSAAVALLALFAIAATAKPESYDVIVVGGGISGLTAARNLLREGHSVLVLEARSVLGGRSNRTVVASADGQVVPCTLPECQGGLVDGKYWWDQGGQWVGPTQTRFLALAEEYGVKRYDSPHSAGKNKVYMNASIDSEGVILPPEYVNGLTLPEGALDALTDEQLADLEEKERLSEALYALADTINVTHPWLSPNAEELDAITFETWLDLNSNNEYAKKAVAASYPVSGGALGGMKPADVSALHVARQMKAAPQAEEPEKWLYWGGAGQFVNLLTEDITKLGGKTKVNAPVTNIRQTADGVEVEIDDPFEPTDTSYTAKYVVVAMPPHLTGRIEYSPPLPPMRNQLTQRVPMGTTVKVLAFYEEPLWRNGLPANESITFAIDPFAYTTAGVRKIDSVYDVSPPGGPGVLASFLWSDDALTLLAQGTEAIKETVLATWADFLDTPEVATKTINFAAVNWPVEQYIGGAFTMFMAPGVWTGYGPALTEPVGRIHWAGTEMSPSWPGFYEGAIATGEKASSTGATPANLKVERRFAGEGLGWCLVATADIEPEEVILSVPLTAAITSEGVDEGRWSTHMAAELLHRQAAGAAAAAAAAGGGDGVAAAKSAAPWLDALPEHVDLPWLYWSDAELAELQDEDTLAEAQHLRSVFEAASQELAVSFSREQVAWALSLVHSRSFVQAGRHVWVPGIDMCNHTLAPNADIRCLQSPGSCQGADALEEVCPPTTAAAAAAEPSRFELVAGEEGIAAGQEVTISYGSWPSDVFLLFFGFAPGDNPHDSAVLFYDLFDLKTFHTRMVATANGLDSRLLQAAQALLAVGRGSPDGRTPLSLPQFVAQRCRQLLAAYPSSIAEDEALLQQLDSGSSAAAAAAAAVAAPAGATGGEQLRTEQLQTAVRYRLGKKRVLQATLVAIGDS</sequence>
<reference evidence="6 7" key="1">
    <citation type="journal article" date="2018" name="Plant J.">
        <title>Genome sequences of Chlorella sorokiniana UTEX 1602 and Micractinium conductrix SAG 241.80: implications to maltose excretion by a green alga.</title>
        <authorList>
            <person name="Arriola M.B."/>
            <person name="Velmurugan N."/>
            <person name="Zhang Y."/>
            <person name="Plunkett M.H."/>
            <person name="Hondzo H."/>
            <person name="Barney B.M."/>
        </authorList>
    </citation>
    <scope>NUCLEOTIDE SEQUENCE [LARGE SCALE GENOMIC DNA]</scope>
    <source>
        <strain evidence="7">UTEX 1602</strain>
    </source>
</reference>
<dbReference type="AlphaFoldDB" id="A0A2P6TTA9"/>
<dbReference type="InterPro" id="IPR036464">
    <property type="entry name" value="Rubisco_LSMT_subst-bd_sf"/>
</dbReference>
<evidence type="ECO:0000256" key="1">
    <source>
        <dbReference type="ARBA" id="ARBA00005995"/>
    </source>
</evidence>
<evidence type="ECO:0000256" key="3">
    <source>
        <dbReference type="ARBA" id="ARBA00048448"/>
    </source>
</evidence>
<gene>
    <name evidence="6" type="ORF">C2E21_4350</name>
</gene>
<dbReference type="InterPro" id="IPR002937">
    <property type="entry name" value="Amino_oxidase"/>
</dbReference>
<dbReference type="Pfam" id="PF01593">
    <property type="entry name" value="Amino_oxidase"/>
    <property type="match status" value="1"/>
</dbReference>
<accession>A0A2P6TTA9</accession>
<comment type="caution">
    <text evidence="6">The sequence shown here is derived from an EMBL/GenBank/DDBJ whole genome shotgun (WGS) entry which is preliminary data.</text>
</comment>
<dbReference type="InterPro" id="IPR001214">
    <property type="entry name" value="SET_dom"/>
</dbReference>
<comment type="similarity">
    <text evidence="1">Belongs to the flavin monoamine oxidase family.</text>
</comment>
<dbReference type="GO" id="GO:0097621">
    <property type="term" value="F:monoamine oxidase activity"/>
    <property type="evidence" value="ECO:0007669"/>
    <property type="project" value="UniProtKB-EC"/>
</dbReference>
<evidence type="ECO:0000259" key="5">
    <source>
        <dbReference type="PROSITE" id="PS50280"/>
    </source>
</evidence>
<dbReference type="Pfam" id="PF09273">
    <property type="entry name" value="Rubis-subs-bind"/>
    <property type="match status" value="1"/>
</dbReference>
<dbReference type="InterPro" id="IPR015353">
    <property type="entry name" value="Rubisco_LSMT_subst-bd"/>
</dbReference>
<name>A0A2P6TTA9_CHLSO</name>
<feature type="chain" id="PRO_5015129322" description="monoamine oxidase" evidence="4">
    <location>
        <begin position="22"/>
        <end position="916"/>
    </location>
</feature>